<gene>
    <name evidence="1" type="ORF">M670_00380</name>
</gene>
<evidence type="ECO:0000313" key="1">
    <source>
        <dbReference type="EMBL" id="KEF40354.1"/>
    </source>
</evidence>
<dbReference type="EMBL" id="JJRY01000001">
    <property type="protein sequence ID" value="KEF40354.1"/>
    <property type="molecule type" value="Genomic_DNA"/>
</dbReference>
<dbReference type="NCBIfam" id="TIGR03995">
    <property type="entry name" value="target_X_rSAM"/>
    <property type="match status" value="1"/>
</dbReference>
<sequence length="86" mass="9941">MEKDWSMDLEHNEYEFDKDLIIEDGIKAVEETAPGYYVNLVTSNNFGDPEEYLTPLLLEKFGDAIKTKFIDQCGCGGYVLRVWKLK</sequence>
<proteinExistence type="predicted"/>
<dbReference type="InterPro" id="IPR023906">
    <property type="entry name" value="rSAM_target_put"/>
</dbReference>
<dbReference type="RefSeq" id="WP_035192763.1">
    <property type="nucleotide sequence ID" value="NZ_JJRY01000001.1"/>
</dbReference>
<evidence type="ECO:0000313" key="2">
    <source>
        <dbReference type="Proteomes" id="UP000027936"/>
    </source>
</evidence>
<protein>
    <submittedName>
        <fullName evidence="1">Putative rSAM target protein, CGCGG family</fullName>
    </submittedName>
</protein>
<accession>A0A072NRM2</accession>
<dbReference type="Proteomes" id="UP000027936">
    <property type="component" value="Unassembled WGS sequence"/>
</dbReference>
<reference evidence="1 2" key="1">
    <citation type="submission" date="2014-04" db="EMBL/GenBank/DDBJ databases">
        <title>Draft genome sequence of Bacillus azotoformans MEV2011, a (co-) denitrifying strain unable to grow in the presence of oxygen.</title>
        <authorList>
            <person name="Nielsen M."/>
            <person name="Schreiber L."/>
            <person name="Finster K."/>
            <person name="Schramm A."/>
        </authorList>
    </citation>
    <scope>NUCLEOTIDE SEQUENCE [LARGE SCALE GENOMIC DNA]</scope>
    <source>
        <strain evidence="1 2">MEV2011</strain>
    </source>
</reference>
<name>A0A072NRM2_SCHAZ</name>
<dbReference type="Pfam" id="PF26005">
    <property type="entry name" value="rSAM_target_put"/>
    <property type="match status" value="1"/>
</dbReference>
<organism evidence="1 2">
    <name type="scientific">Schinkia azotoformans MEV2011</name>
    <dbReference type="NCBI Taxonomy" id="1348973"/>
    <lineage>
        <taxon>Bacteria</taxon>
        <taxon>Bacillati</taxon>
        <taxon>Bacillota</taxon>
        <taxon>Bacilli</taxon>
        <taxon>Bacillales</taxon>
        <taxon>Bacillaceae</taxon>
        <taxon>Calidifontibacillus/Schinkia group</taxon>
        <taxon>Schinkia</taxon>
    </lineage>
</organism>
<comment type="caution">
    <text evidence="1">The sequence shown here is derived from an EMBL/GenBank/DDBJ whole genome shotgun (WGS) entry which is preliminary data.</text>
</comment>
<dbReference type="OrthoDB" id="2679650at2"/>
<dbReference type="PATRIC" id="fig|1348973.3.peg.369"/>
<dbReference type="AlphaFoldDB" id="A0A072NRM2"/>